<evidence type="ECO:0000256" key="10">
    <source>
        <dbReference type="ARBA" id="ARBA00023136"/>
    </source>
</evidence>
<accession>A0A392MN08</accession>
<feature type="non-terminal residue" evidence="13">
    <location>
        <position position="1"/>
    </location>
</feature>
<keyword evidence="4" id="KW-0597">Phosphoprotein</keyword>
<feature type="non-terminal residue" evidence="13">
    <location>
        <position position="167"/>
    </location>
</feature>
<name>A0A392MN08_9FABA</name>
<evidence type="ECO:0000256" key="11">
    <source>
        <dbReference type="ARBA" id="ARBA00023170"/>
    </source>
</evidence>
<sequence>NLSNNFLIGSIPSSLGKLSNLEALDLSLNSLSGKLPQQLTQLTFLEFFNVSFNNLSGSIPQNRQFATFQGNSFEGNQGLCGDQLLKKCIDYAGPSFSRPASDGDHDSESLFEFDWKVILIGYVGGLVAGVALGGTFSSQSPINMRLVYLMRISMVFISLAECAHHFK</sequence>
<dbReference type="GO" id="GO:0016301">
    <property type="term" value="F:kinase activity"/>
    <property type="evidence" value="ECO:0007669"/>
    <property type="project" value="UniProtKB-KW"/>
</dbReference>
<comment type="similarity">
    <text evidence="2">Belongs to the RLP family.</text>
</comment>
<evidence type="ECO:0000256" key="8">
    <source>
        <dbReference type="ARBA" id="ARBA00022737"/>
    </source>
</evidence>
<evidence type="ECO:0000256" key="2">
    <source>
        <dbReference type="ARBA" id="ARBA00009592"/>
    </source>
</evidence>
<keyword evidence="3" id="KW-1003">Cell membrane</keyword>
<evidence type="ECO:0000256" key="1">
    <source>
        <dbReference type="ARBA" id="ARBA00004251"/>
    </source>
</evidence>
<dbReference type="Proteomes" id="UP000265520">
    <property type="component" value="Unassembled WGS sequence"/>
</dbReference>
<protein>
    <submittedName>
        <fullName evidence="13">Receptor-like protein kinase</fullName>
    </submittedName>
</protein>
<gene>
    <name evidence="13" type="ORF">A2U01_0009789</name>
</gene>
<evidence type="ECO:0000313" key="13">
    <source>
        <dbReference type="EMBL" id="MCH88896.1"/>
    </source>
</evidence>
<dbReference type="SUPFAM" id="SSF52058">
    <property type="entry name" value="L domain-like"/>
    <property type="match status" value="1"/>
</dbReference>
<evidence type="ECO:0000256" key="6">
    <source>
        <dbReference type="ARBA" id="ARBA00022692"/>
    </source>
</evidence>
<evidence type="ECO:0000256" key="5">
    <source>
        <dbReference type="ARBA" id="ARBA00022614"/>
    </source>
</evidence>
<dbReference type="PANTHER" id="PTHR27004">
    <property type="entry name" value="RECEPTOR-LIKE PROTEIN 12 ISOFORM X1"/>
    <property type="match status" value="1"/>
</dbReference>
<keyword evidence="8" id="KW-0677">Repeat</keyword>
<keyword evidence="6" id="KW-0812">Transmembrane</keyword>
<keyword evidence="12" id="KW-0325">Glycoprotein</keyword>
<dbReference type="FunFam" id="3.80.10.10:FF:000722">
    <property type="entry name" value="Leucine-rich repeat receptor-like protein kinase"/>
    <property type="match status" value="1"/>
</dbReference>
<keyword evidence="13" id="KW-0808">Transferase</keyword>
<keyword evidence="5" id="KW-0433">Leucine-rich repeat</keyword>
<dbReference type="InterPro" id="IPR001611">
    <property type="entry name" value="Leu-rich_rpt"/>
</dbReference>
<comment type="caution">
    <text evidence="13">The sequence shown here is derived from an EMBL/GenBank/DDBJ whole genome shotgun (WGS) entry which is preliminary data.</text>
</comment>
<reference evidence="13 14" key="1">
    <citation type="journal article" date="2018" name="Front. Plant Sci.">
        <title>Red Clover (Trifolium pratense) and Zigzag Clover (T. medium) - A Picture of Genomic Similarities and Differences.</title>
        <authorList>
            <person name="Dluhosova J."/>
            <person name="Istvanek J."/>
            <person name="Nedelnik J."/>
            <person name="Repkova J."/>
        </authorList>
    </citation>
    <scope>NUCLEOTIDE SEQUENCE [LARGE SCALE GENOMIC DNA]</scope>
    <source>
        <strain evidence="14">cv. 10/8</strain>
        <tissue evidence="13">Leaf</tissue>
    </source>
</reference>
<keyword evidence="9" id="KW-1133">Transmembrane helix</keyword>
<keyword evidence="13" id="KW-0418">Kinase</keyword>
<dbReference type="Gene3D" id="3.80.10.10">
    <property type="entry name" value="Ribonuclease Inhibitor"/>
    <property type="match status" value="1"/>
</dbReference>
<dbReference type="Pfam" id="PF00560">
    <property type="entry name" value="LRR_1"/>
    <property type="match status" value="3"/>
</dbReference>
<evidence type="ECO:0000256" key="4">
    <source>
        <dbReference type="ARBA" id="ARBA00022553"/>
    </source>
</evidence>
<dbReference type="EMBL" id="LXQA010015066">
    <property type="protein sequence ID" value="MCH88896.1"/>
    <property type="molecule type" value="Genomic_DNA"/>
</dbReference>
<proteinExistence type="inferred from homology"/>
<keyword evidence="7" id="KW-0732">Signal</keyword>
<comment type="subcellular location">
    <subcellularLocation>
        <location evidence="1">Cell membrane</location>
        <topology evidence="1">Single-pass type I membrane protein</topology>
    </subcellularLocation>
</comment>
<evidence type="ECO:0000256" key="9">
    <source>
        <dbReference type="ARBA" id="ARBA00022989"/>
    </source>
</evidence>
<organism evidence="13 14">
    <name type="scientific">Trifolium medium</name>
    <dbReference type="NCBI Taxonomy" id="97028"/>
    <lineage>
        <taxon>Eukaryota</taxon>
        <taxon>Viridiplantae</taxon>
        <taxon>Streptophyta</taxon>
        <taxon>Embryophyta</taxon>
        <taxon>Tracheophyta</taxon>
        <taxon>Spermatophyta</taxon>
        <taxon>Magnoliopsida</taxon>
        <taxon>eudicotyledons</taxon>
        <taxon>Gunneridae</taxon>
        <taxon>Pentapetalae</taxon>
        <taxon>rosids</taxon>
        <taxon>fabids</taxon>
        <taxon>Fabales</taxon>
        <taxon>Fabaceae</taxon>
        <taxon>Papilionoideae</taxon>
        <taxon>50 kb inversion clade</taxon>
        <taxon>NPAAA clade</taxon>
        <taxon>Hologalegina</taxon>
        <taxon>IRL clade</taxon>
        <taxon>Trifolieae</taxon>
        <taxon>Trifolium</taxon>
    </lineage>
</organism>
<evidence type="ECO:0000256" key="12">
    <source>
        <dbReference type="ARBA" id="ARBA00023180"/>
    </source>
</evidence>
<dbReference type="AlphaFoldDB" id="A0A392MN08"/>
<evidence type="ECO:0000313" key="14">
    <source>
        <dbReference type="Proteomes" id="UP000265520"/>
    </source>
</evidence>
<dbReference type="GO" id="GO:0005886">
    <property type="term" value="C:plasma membrane"/>
    <property type="evidence" value="ECO:0007669"/>
    <property type="project" value="UniProtKB-SubCell"/>
</dbReference>
<keyword evidence="14" id="KW-1185">Reference proteome</keyword>
<evidence type="ECO:0000256" key="3">
    <source>
        <dbReference type="ARBA" id="ARBA00022475"/>
    </source>
</evidence>
<keyword evidence="10" id="KW-0472">Membrane</keyword>
<dbReference type="InterPro" id="IPR032675">
    <property type="entry name" value="LRR_dom_sf"/>
</dbReference>
<evidence type="ECO:0000256" key="7">
    <source>
        <dbReference type="ARBA" id="ARBA00022729"/>
    </source>
</evidence>
<keyword evidence="11 13" id="KW-0675">Receptor</keyword>
<dbReference type="PANTHER" id="PTHR27004:SF460">
    <property type="entry name" value="RECEPTOR-LIKE PROTEIN 33"/>
    <property type="match status" value="1"/>
</dbReference>